<dbReference type="HOGENOM" id="CLU_291530_0_0_1"/>
<feature type="compositionally biased region" description="Low complexity" evidence="1">
    <location>
        <begin position="391"/>
        <end position="402"/>
    </location>
</feature>
<dbReference type="eggNOG" id="ENOG502TDW7">
    <property type="taxonomic scope" value="Eukaryota"/>
</dbReference>
<gene>
    <name evidence="2" type="ORF">PSEUBRA_SCAF12g01814</name>
</gene>
<feature type="compositionally biased region" description="Low complexity" evidence="1">
    <location>
        <begin position="564"/>
        <end position="573"/>
    </location>
</feature>
<dbReference type="GeneID" id="27417074"/>
<dbReference type="EMBL" id="KI545854">
    <property type="protein sequence ID" value="EST09236.1"/>
    <property type="molecule type" value="Genomic_DNA"/>
</dbReference>
<accession>V5EFG7</accession>
<dbReference type="Proteomes" id="UP000019377">
    <property type="component" value="Unassembled WGS sequence"/>
</dbReference>
<feature type="compositionally biased region" description="Polar residues" evidence="1">
    <location>
        <begin position="452"/>
        <end position="474"/>
    </location>
</feature>
<proteinExistence type="predicted"/>
<evidence type="ECO:0000313" key="2">
    <source>
        <dbReference type="EMBL" id="EST09236.1"/>
    </source>
</evidence>
<sequence>MSAKPNVKRTSMLGGLSVADRAKSFQTEADSAALPARPVMRRACKTEPSSSRPLSSSVALEALDAPASSSQEVLPGAERHELEAVIKHARRISVSTPLHRRASSDVGIIGSAVDSNGKEVVQDGASPDHIDPSTTHRTSFAEIDQMTADLKAKRPRSKTLAHPTRHGRVGSVLMHSIAEESFHIRMCSSIETIRPLSSTSTKMHPKTMLKGSQTGSEASPSHAEDGGLDWHRFVTANYSMQAPSDYRLPMSISGLVVPGPTCVCKDDSPTLNDEATWLEEELAHHSSSSSSSDDEQEIRQLSSSHSASHRSTDEDEYLTPEGSPLLSPLNDTEPPTVTIMGLGIEDAALAMPGHAQKDAAKSADSLLEQVALLEACVQSLHRLSRGEREQATAAASAGRGRTLIPPGLSTPERRCSLAVPGQEAALRPVVSRGDFCATQLENPALYGEASYDATSSPMADNGHGSTSNSFSSRSPDNRRASAASYLSTNSTASADLSIVSHGSSLLYNAHLAAPAMMRLNSTDTAMSTRPSSIASSSYSVGRLSVKQPISPVRVKAQPSPPLPTETSETPQPSGCTQSAISKLPEGLLRMAAMPLPPLPDGAAQVNKPRFSRQVRRRRKEGFEQPQLPARLDSLDSVVAAAPGEVQLKEEFPQRLLGDWMGSQHDDGAVEQRDGSDDEHAVSVEPVPLHERIRKKDGTTYLPGLGEIEPSSPDVGADLLAMASLKEIPAYPAARKRLGLEPAPSMLTATDSFVAYAASGMNKSTVSLKSKLSDRLGLSSSDNAVVTDADGPKKAEAKGSESSMFGRLRKASAASTSSRPSDAAAAEMPTAWKDRISMRRPSASTRRPSLSSLASVSTHSSSTSSAMVPTPTSAAAPSQRMGSTLLTPSMATGDARSRSSLSFKRMFSSNVDSIAKQTNASDSAVVDLTDVRALAASAFESPKSTRRPLPGSQARRQQQSHESFMELSDDDDDSVDVPAGLSVAGAKSVTDLTSYGGRSNGRKDLTKMFGASEVDLSQATAEVKKGKRWTASLSRSATVASRPSRMRS</sequence>
<feature type="compositionally biased region" description="Basic and acidic residues" evidence="1">
    <location>
        <begin position="663"/>
        <end position="682"/>
    </location>
</feature>
<evidence type="ECO:0000313" key="3">
    <source>
        <dbReference type="Proteomes" id="UP000019377"/>
    </source>
</evidence>
<feature type="compositionally biased region" description="Polar residues" evidence="1">
    <location>
        <begin position="1030"/>
        <end position="1040"/>
    </location>
</feature>
<dbReference type="OMA" id="SHESFME"/>
<dbReference type="AlphaFoldDB" id="V5EFG7"/>
<feature type="region of interest" description="Disordered" evidence="1">
    <location>
        <begin position="451"/>
        <end position="483"/>
    </location>
</feature>
<dbReference type="OrthoDB" id="2556353at2759"/>
<feature type="region of interest" description="Disordered" evidence="1">
    <location>
        <begin position="552"/>
        <end position="577"/>
    </location>
</feature>
<feature type="compositionally biased region" description="Basic and acidic residues" evidence="1">
    <location>
        <begin position="789"/>
        <end position="798"/>
    </location>
</feature>
<protein>
    <submittedName>
        <fullName evidence="2">Uncharacterized protein</fullName>
    </submittedName>
</protein>
<feature type="region of interest" description="Disordered" evidence="1">
    <location>
        <begin position="1027"/>
        <end position="1047"/>
    </location>
</feature>
<organism evidence="2 3">
    <name type="scientific">Kalmanozyma brasiliensis (strain GHG001)</name>
    <name type="common">Yeast</name>
    <name type="synonym">Pseudozyma brasiliensis</name>
    <dbReference type="NCBI Taxonomy" id="1365824"/>
    <lineage>
        <taxon>Eukaryota</taxon>
        <taxon>Fungi</taxon>
        <taxon>Dikarya</taxon>
        <taxon>Basidiomycota</taxon>
        <taxon>Ustilaginomycotina</taxon>
        <taxon>Ustilaginomycetes</taxon>
        <taxon>Ustilaginales</taxon>
        <taxon>Ustilaginaceae</taxon>
        <taxon>Kalmanozyma</taxon>
    </lineage>
</organism>
<feature type="region of interest" description="Disordered" evidence="1">
    <location>
        <begin position="660"/>
        <end position="682"/>
    </location>
</feature>
<keyword evidence="3" id="KW-1185">Reference proteome</keyword>
<dbReference type="STRING" id="1365824.V5EFG7"/>
<evidence type="ECO:0000256" key="1">
    <source>
        <dbReference type="SAM" id="MobiDB-lite"/>
    </source>
</evidence>
<name>V5EFG7_KALBG</name>
<feature type="region of interest" description="Disordered" evidence="1">
    <location>
        <begin position="280"/>
        <end position="337"/>
    </location>
</feature>
<feature type="compositionally biased region" description="Low complexity" evidence="1">
    <location>
        <begin position="847"/>
        <end position="877"/>
    </location>
</feature>
<feature type="region of interest" description="Disordered" evidence="1">
    <location>
        <begin position="197"/>
        <end position="224"/>
    </location>
</feature>
<feature type="compositionally biased region" description="Polar residues" evidence="1">
    <location>
        <begin position="210"/>
        <end position="219"/>
    </location>
</feature>
<feature type="region of interest" description="Disordered" evidence="1">
    <location>
        <begin position="938"/>
        <end position="978"/>
    </location>
</feature>
<feature type="compositionally biased region" description="Polar residues" evidence="1">
    <location>
        <begin position="879"/>
        <end position="889"/>
    </location>
</feature>
<feature type="region of interest" description="Disordered" evidence="1">
    <location>
        <begin position="781"/>
        <end position="898"/>
    </location>
</feature>
<reference evidence="3" key="1">
    <citation type="journal article" date="2013" name="Genome Announc.">
        <title>Draft genome sequence of Pseudozyma brasiliensis sp. nov. strain GHG001, a high producer of endo-1,4-xylanase isolated from an insect pest of sugarcane.</title>
        <authorList>
            <person name="Oliveira J.V.D.C."/>
            <person name="dos Santos R.A.C."/>
            <person name="Borges T.A."/>
            <person name="Riano-Pachon D.M."/>
            <person name="Goldman G.H."/>
        </authorList>
    </citation>
    <scope>NUCLEOTIDE SEQUENCE [LARGE SCALE GENOMIC DNA]</scope>
    <source>
        <strain evidence="3">GHG001</strain>
    </source>
</reference>
<feature type="region of interest" description="Disordered" evidence="1">
    <location>
        <begin position="387"/>
        <end position="409"/>
    </location>
</feature>